<accession>A0ABQ5TYY3</accession>
<comment type="caution">
    <text evidence="1">The sequence shown here is derived from an EMBL/GenBank/DDBJ whole genome shotgun (WGS) entry which is preliminary data.</text>
</comment>
<dbReference type="Pfam" id="PF07927">
    <property type="entry name" value="HicA_toxin"/>
    <property type="match status" value="1"/>
</dbReference>
<organism evidence="1 2">
    <name type="scientific">Methylophaga thalassica</name>
    <dbReference type="NCBI Taxonomy" id="40223"/>
    <lineage>
        <taxon>Bacteria</taxon>
        <taxon>Pseudomonadati</taxon>
        <taxon>Pseudomonadota</taxon>
        <taxon>Gammaproteobacteria</taxon>
        <taxon>Thiotrichales</taxon>
        <taxon>Piscirickettsiaceae</taxon>
        <taxon>Methylophaga</taxon>
    </lineage>
</organism>
<name>A0ABQ5TYY3_9GAMM</name>
<dbReference type="RefSeq" id="WP_284723534.1">
    <property type="nucleotide sequence ID" value="NZ_BSND01000012.1"/>
</dbReference>
<proteinExistence type="predicted"/>
<sequence length="84" mass="9309">MNSKQTKTLNSLFENPVKKSIKWPDVEKLLLALGGSVKQGDGSRIRITLGGSSLNIHTPHPKNELKPYQVRAIRTLLSNEGVMK</sequence>
<dbReference type="InterPro" id="IPR012933">
    <property type="entry name" value="HicA_mRNA_interferase"/>
</dbReference>
<reference evidence="1" key="1">
    <citation type="journal article" date="2014" name="Int. J. Syst. Evol. Microbiol.">
        <title>Complete genome of a new Firmicutes species belonging to the dominant human colonic microbiota ('Ruminococcus bicirculans') reveals two chromosomes and a selective capacity to utilize plant glucans.</title>
        <authorList>
            <consortium name="NISC Comparative Sequencing Program"/>
            <person name="Wegmann U."/>
            <person name="Louis P."/>
            <person name="Goesmann A."/>
            <person name="Henrissat B."/>
            <person name="Duncan S.H."/>
            <person name="Flint H.J."/>
        </authorList>
    </citation>
    <scope>NUCLEOTIDE SEQUENCE</scope>
    <source>
        <strain evidence="1">NBRC 102424</strain>
    </source>
</reference>
<keyword evidence="2" id="KW-1185">Reference proteome</keyword>
<reference evidence="1" key="2">
    <citation type="submission" date="2023-01" db="EMBL/GenBank/DDBJ databases">
        <title>Draft genome sequence of Methylophaga thalassica strain NBRC 102424.</title>
        <authorList>
            <person name="Sun Q."/>
            <person name="Mori K."/>
        </authorList>
    </citation>
    <scope>NUCLEOTIDE SEQUENCE</scope>
    <source>
        <strain evidence="1">NBRC 102424</strain>
    </source>
</reference>
<gene>
    <name evidence="1" type="ORF">GCM10007891_24800</name>
</gene>
<protein>
    <submittedName>
        <fullName evidence="1">Toxin HicA</fullName>
    </submittedName>
</protein>
<dbReference type="EMBL" id="BSND01000012">
    <property type="protein sequence ID" value="GLQ00627.1"/>
    <property type="molecule type" value="Genomic_DNA"/>
</dbReference>
<dbReference type="SUPFAM" id="SSF54786">
    <property type="entry name" value="YcfA/nrd intein domain"/>
    <property type="match status" value="1"/>
</dbReference>
<dbReference type="Proteomes" id="UP001161423">
    <property type="component" value="Unassembled WGS sequence"/>
</dbReference>
<evidence type="ECO:0000313" key="2">
    <source>
        <dbReference type="Proteomes" id="UP001161423"/>
    </source>
</evidence>
<evidence type="ECO:0000313" key="1">
    <source>
        <dbReference type="EMBL" id="GLQ00627.1"/>
    </source>
</evidence>